<feature type="compositionally biased region" description="Acidic residues" evidence="1">
    <location>
        <begin position="161"/>
        <end position="170"/>
    </location>
</feature>
<gene>
    <name evidence="2" type="ORF">A1Q1_06436</name>
</gene>
<organism evidence="2 3">
    <name type="scientific">Trichosporon asahii var. asahii (strain ATCC 90039 / CBS 2479 / JCM 2466 / KCTC 7840 / NBRC 103889/ NCYC 2677 / UAMH 7654)</name>
    <name type="common">Yeast</name>
    <dbReference type="NCBI Taxonomy" id="1186058"/>
    <lineage>
        <taxon>Eukaryota</taxon>
        <taxon>Fungi</taxon>
        <taxon>Dikarya</taxon>
        <taxon>Basidiomycota</taxon>
        <taxon>Agaricomycotina</taxon>
        <taxon>Tremellomycetes</taxon>
        <taxon>Trichosporonales</taxon>
        <taxon>Trichosporonaceae</taxon>
        <taxon>Trichosporon</taxon>
    </lineage>
</organism>
<dbReference type="Proteomes" id="UP000002748">
    <property type="component" value="Unassembled WGS sequence"/>
</dbReference>
<feature type="region of interest" description="Disordered" evidence="1">
    <location>
        <begin position="155"/>
        <end position="276"/>
    </location>
</feature>
<dbReference type="AlphaFoldDB" id="J6ELN5"/>
<dbReference type="HOGENOM" id="CLU_1008979_0_0_1"/>
<reference evidence="2 3" key="1">
    <citation type="journal article" date="2012" name="Eukaryot. Cell">
        <title>Draft genome sequence of CBS 2479, the standard type strain of Trichosporon asahii.</title>
        <authorList>
            <person name="Yang R.Y."/>
            <person name="Li H.T."/>
            <person name="Zhu H."/>
            <person name="Zhou G.P."/>
            <person name="Wang M."/>
            <person name="Wang L."/>
        </authorList>
    </citation>
    <scope>NUCLEOTIDE SEQUENCE [LARGE SCALE GENOMIC DNA]</scope>
    <source>
        <strain evidence="3">ATCC 90039 / CBS 2479 / JCM 2466 / KCTC 7840 / NCYC 2677 / UAMH 7654</strain>
    </source>
</reference>
<accession>J6ELN5</accession>
<dbReference type="EMBL" id="ALBS01000332">
    <property type="protein sequence ID" value="EJT45204.1"/>
    <property type="molecule type" value="Genomic_DNA"/>
</dbReference>
<feature type="compositionally biased region" description="Low complexity" evidence="1">
    <location>
        <begin position="171"/>
        <end position="186"/>
    </location>
</feature>
<feature type="compositionally biased region" description="Basic residues" evidence="1">
    <location>
        <begin position="217"/>
        <end position="226"/>
    </location>
</feature>
<proteinExistence type="predicted"/>
<evidence type="ECO:0000313" key="3">
    <source>
        <dbReference type="Proteomes" id="UP000002748"/>
    </source>
</evidence>
<protein>
    <submittedName>
        <fullName evidence="2">Uncharacterized protein</fullName>
    </submittedName>
</protein>
<feature type="compositionally biased region" description="Polar residues" evidence="1">
    <location>
        <begin position="199"/>
        <end position="216"/>
    </location>
</feature>
<evidence type="ECO:0000313" key="2">
    <source>
        <dbReference type="EMBL" id="EJT45204.1"/>
    </source>
</evidence>
<dbReference type="GeneID" id="25989948"/>
<sequence length="276" mass="31185">MYSLETVYELEKLQALGNRAFNRYKAERLILLRDLYDGTGSAPKACSRSMSNVIAPVRQWSRDRILKVRSRVHRTLDVQQEQVNSDIEALKRKIICDIHGHGFSALTAWDDYLSSRKHWSGSELRDLEHSTDDLQRGWVMFVSILDDAEAKQAAAAKPVELSEDLTDEPESLPSSSQSSPSDELSSYPVPSLPSRYARSPQSSGEQGMFQSAQSTSRNHKHSKGRHSTSSARSPSPPVQGENEDDRVVACLLARNTRSWMPRTPRRRSSRESDYSY</sequence>
<evidence type="ECO:0000256" key="1">
    <source>
        <dbReference type="SAM" id="MobiDB-lite"/>
    </source>
</evidence>
<dbReference type="KEGG" id="tasa:A1Q1_06436"/>
<dbReference type="VEuPathDB" id="FungiDB:A1Q1_06436"/>
<dbReference type="RefSeq" id="XP_014177025.1">
    <property type="nucleotide sequence ID" value="XM_014321550.1"/>
</dbReference>
<name>J6ELN5_TRIAS</name>
<comment type="caution">
    <text evidence="2">The sequence shown here is derived from an EMBL/GenBank/DDBJ whole genome shotgun (WGS) entry which is preliminary data.</text>
</comment>